<feature type="domain" description="SH2" evidence="5">
    <location>
        <begin position="689"/>
        <end position="786"/>
    </location>
</feature>
<dbReference type="EMBL" id="CH991584">
    <property type="protein sequence ID" value="EDQ84558.1"/>
    <property type="molecule type" value="Genomic_DNA"/>
</dbReference>
<evidence type="ECO:0000256" key="1">
    <source>
        <dbReference type="ARBA" id="ARBA00022723"/>
    </source>
</evidence>
<dbReference type="InterPro" id="IPR029021">
    <property type="entry name" value="Prot-tyrosine_phosphatase-like"/>
</dbReference>
<evidence type="ECO:0000259" key="8">
    <source>
        <dbReference type="PROSITE" id="PS51182"/>
    </source>
</evidence>
<sequence length="843" mass="94588">MTQDPDRSGARARATGFICPDCQPTIVEFDSEELLIRHWAAFHDDHSAAADLITGNITTNAAPTTVVERAHVFVEGQGFGKPCRICTDRVWRRAAMCTNCRYICHERCIGQARKHLDCPGFYQKTSTLVRQIRKVVTGNKVRYVTEVVDLDLTYITPRIIAMSLPATGLQAAYRNNLKDVAAFLNSKHGSNYMIFNVSDKKYDIEEFHNQVLDFGWPDHMAPSLERLASICNSIDSWIEADPNNVIAVHCKGGKGRTALSTNSPSFGADIISFTSDKKSSGITNPSQRRYVLYFEAVLAGQLKVYRKHLVLEHVYLQGIPAFDGSGGCRPYLSIMEDFRVVYQSPEPIRTFRRDDKFIQFDLDQGLHLAGDVVIECYHRPSRGADVLMFRIQFPTCVVADRVSDCMFIVVPPPRRTWVPMRLIPMSAWVQVYTFEKHQLDEAYKDARFPEETNISCMFRSMSEEEKRVAEADIHKSLPAIDALLQRRERESESRKNDFAASLLNPDEDDDGSSDLGHTRQSKLTALQRSATVSAGHPTRRALHRSVSVGSPQLEGEEVHELVDQGVTSEVAALPRTKTSAAARQGSSSQAKALPVFDPSNPFAELVEAERSAMQAKDAATAEGVGDAAVTELGGDSLMVERPLLRRSSSLLELGSHRLVDEKQRIERSELRQRTAADVTMPRRHESCAWYFADFTKEATDRLLLEKGQPGEFVVRRDPLDSHTFYLSVRCPESVVVHLLVQWVPRQQQFELDHRACFADMQQLIKFYSSNTVARVGEHAVKLTHGFATQGLPDASRRTSVSALSRLQLVARDSRQARTASMYSAEGNTPTDKDVWAMRNLMLD</sequence>
<evidence type="ECO:0008006" key="11">
    <source>
        <dbReference type="Google" id="ProtNLM"/>
    </source>
</evidence>
<protein>
    <recommendedName>
        <fullName evidence="11">Phosphatidylinositol-3,4,5-trisphosphate 3-phosphatase</fullName>
    </recommendedName>
</protein>
<keyword evidence="2" id="KW-0862">Zinc</keyword>
<dbReference type="InterPro" id="IPR051484">
    <property type="entry name" value="Tensin_PTEN_phosphatase"/>
</dbReference>
<dbReference type="PANTHER" id="PTHR45734:SF10">
    <property type="entry name" value="BLISTERY, ISOFORM A"/>
    <property type="match status" value="1"/>
</dbReference>
<dbReference type="SUPFAM" id="SSF49562">
    <property type="entry name" value="C2 domain (Calcium/lipid-binding domain, CaLB)"/>
    <property type="match status" value="1"/>
</dbReference>
<keyword evidence="1" id="KW-0479">Metal-binding</keyword>
<dbReference type="eggNOG" id="KOG2283">
    <property type="taxonomic scope" value="Eukaryota"/>
</dbReference>
<dbReference type="AlphaFoldDB" id="A9VD03"/>
<dbReference type="PROSITE" id="PS51181">
    <property type="entry name" value="PPASE_TENSIN"/>
    <property type="match status" value="1"/>
</dbReference>
<dbReference type="SMART" id="SM00252">
    <property type="entry name" value="SH2"/>
    <property type="match status" value="1"/>
</dbReference>
<dbReference type="PROSITE" id="PS51182">
    <property type="entry name" value="C2_TENSIN"/>
    <property type="match status" value="1"/>
</dbReference>
<feature type="compositionally biased region" description="Basic and acidic residues" evidence="4">
    <location>
        <begin position="488"/>
        <end position="497"/>
    </location>
</feature>
<dbReference type="SUPFAM" id="SSF57889">
    <property type="entry name" value="Cysteine-rich domain"/>
    <property type="match status" value="1"/>
</dbReference>
<name>A9VD03_MONBE</name>
<dbReference type="PROSITE" id="PS50001">
    <property type="entry name" value="SH2"/>
    <property type="match status" value="1"/>
</dbReference>
<evidence type="ECO:0000256" key="3">
    <source>
        <dbReference type="PROSITE-ProRule" id="PRU00191"/>
    </source>
</evidence>
<dbReference type="PROSITE" id="PS50081">
    <property type="entry name" value="ZF_DAG_PE_2"/>
    <property type="match status" value="1"/>
</dbReference>
<gene>
    <name evidence="9" type="ORF">MONBRDRAFT_12682</name>
</gene>
<keyword evidence="3" id="KW-0727">SH2 domain</keyword>
<dbReference type="PROSITE" id="PS00383">
    <property type="entry name" value="TYR_PHOSPHATASE_1"/>
    <property type="match status" value="1"/>
</dbReference>
<dbReference type="Gene3D" id="2.60.40.1110">
    <property type="match status" value="1"/>
</dbReference>
<dbReference type="PROSITE" id="PS00479">
    <property type="entry name" value="ZF_DAG_PE_1"/>
    <property type="match status" value="1"/>
</dbReference>
<dbReference type="SMART" id="SM01326">
    <property type="entry name" value="PTEN_C2"/>
    <property type="match status" value="1"/>
</dbReference>
<evidence type="ECO:0000256" key="2">
    <source>
        <dbReference type="ARBA" id="ARBA00022833"/>
    </source>
</evidence>
<dbReference type="GO" id="GO:0046872">
    <property type="term" value="F:metal ion binding"/>
    <property type="evidence" value="ECO:0007669"/>
    <property type="project" value="UniProtKB-KW"/>
</dbReference>
<proteinExistence type="predicted"/>
<dbReference type="GeneID" id="5895849"/>
<evidence type="ECO:0000259" key="7">
    <source>
        <dbReference type="PROSITE" id="PS51181"/>
    </source>
</evidence>
<dbReference type="SUPFAM" id="SSF55550">
    <property type="entry name" value="SH2 domain"/>
    <property type="match status" value="1"/>
</dbReference>
<evidence type="ECO:0000313" key="10">
    <source>
        <dbReference type="Proteomes" id="UP000001357"/>
    </source>
</evidence>
<dbReference type="CDD" id="cd14497">
    <property type="entry name" value="PTP_PTEN-like"/>
    <property type="match status" value="1"/>
</dbReference>
<dbReference type="InterPro" id="IPR002219">
    <property type="entry name" value="PKC_DAG/PE"/>
</dbReference>
<dbReference type="STRING" id="81824.A9VD03"/>
<dbReference type="InterPro" id="IPR000980">
    <property type="entry name" value="SH2"/>
</dbReference>
<dbReference type="KEGG" id="mbr:MONBRDRAFT_12682"/>
<evidence type="ECO:0000259" key="5">
    <source>
        <dbReference type="PROSITE" id="PS50001"/>
    </source>
</evidence>
<dbReference type="SUPFAM" id="SSF52799">
    <property type="entry name" value="(Phosphotyrosine protein) phosphatases II"/>
    <property type="match status" value="1"/>
</dbReference>
<keyword evidence="10" id="KW-1185">Reference proteome</keyword>
<dbReference type="InterPro" id="IPR016130">
    <property type="entry name" value="Tyr_Pase_AS"/>
</dbReference>
<dbReference type="Gene3D" id="3.30.60.20">
    <property type="match status" value="1"/>
</dbReference>
<dbReference type="InterPro" id="IPR014020">
    <property type="entry name" value="Tensin_C2-dom"/>
</dbReference>
<accession>A9VD03</accession>
<evidence type="ECO:0000256" key="4">
    <source>
        <dbReference type="SAM" id="MobiDB-lite"/>
    </source>
</evidence>
<dbReference type="SMART" id="SM00109">
    <property type="entry name" value="C1"/>
    <property type="match status" value="1"/>
</dbReference>
<dbReference type="RefSeq" id="XP_001750585.1">
    <property type="nucleotide sequence ID" value="XM_001750533.1"/>
</dbReference>
<dbReference type="Pfam" id="PF00017">
    <property type="entry name" value="SH2"/>
    <property type="match status" value="1"/>
</dbReference>
<dbReference type="Pfam" id="PF10409">
    <property type="entry name" value="PTEN_C2"/>
    <property type="match status" value="1"/>
</dbReference>
<feature type="domain" description="C2 tensin-type" evidence="8">
    <location>
        <begin position="306"/>
        <end position="461"/>
    </location>
</feature>
<evidence type="ECO:0000313" key="9">
    <source>
        <dbReference type="EMBL" id="EDQ84558.1"/>
    </source>
</evidence>
<dbReference type="InterPro" id="IPR029023">
    <property type="entry name" value="Tensin_phosphatase"/>
</dbReference>
<feature type="region of interest" description="Disordered" evidence="4">
    <location>
        <begin position="488"/>
        <end position="517"/>
    </location>
</feature>
<reference evidence="9 10" key="1">
    <citation type="journal article" date="2008" name="Nature">
        <title>The genome of the choanoflagellate Monosiga brevicollis and the origin of metazoans.</title>
        <authorList>
            <consortium name="JGI Sequencing"/>
            <person name="King N."/>
            <person name="Westbrook M.J."/>
            <person name="Young S.L."/>
            <person name="Kuo A."/>
            <person name="Abedin M."/>
            <person name="Chapman J."/>
            <person name="Fairclough S."/>
            <person name="Hellsten U."/>
            <person name="Isogai Y."/>
            <person name="Letunic I."/>
            <person name="Marr M."/>
            <person name="Pincus D."/>
            <person name="Putnam N."/>
            <person name="Rokas A."/>
            <person name="Wright K.J."/>
            <person name="Zuzow R."/>
            <person name="Dirks W."/>
            <person name="Good M."/>
            <person name="Goodstein D."/>
            <person name="Lemons D."/>
            <person name="Li W."/>
            <person name="Lyons J.B."/>
            <person name="Morris A."/>
            <person name="Nichols S."/>
            <person name="Richter D.J."/>
            <person name="Salamov A."/>
            <person name="Bork P."/>
            <person name="Lim W.A."/>
            <person name="Manning G."/>
            <person name="Miller W.T."/>
            <person name="McGinnis W."/>
            <person name="Shapiro H."/>
            <person name="Tjian R."/>
            <person name="Grigoriev I.V."/>
            <person name="Rokhsar D."/>
        </authorList>
    </citation>
    <scope>NUCLEOTIDE SEQUENCE [LARGE SCALE GENOMIC DNA]</scope>
    <source>
        <strain evidence="10">MX1 / ATCC 50154</strain>
    </source>
</reference>
<dbReference type="InParanoid" id="A9VD03"/>
<dbReference type="GO" id="GO:0005925">
    <property type="term" value="C:focal adhesion"/>
    <property type="evidence" value="ECO:0000318"/>
    <property type="project" value="GO_Central"/>
</dbReference>
<dbReference type="InterPro" id="IPR035892">
    <property type="entry name" value="C2_domain_sf"/>
</dbReference>
<dbReference type="Gene3D" id="3.90.190.10">
    <property type="entry name" value="Protein tyrosine phosphatase superfamily"/>
    <property type="match status" value="1"/>
</dbReference>
<evidence type="ECO:0000259" key="6">
    <source>
        <dbReference type="PROSITE" id="PS50081"/>
    </source>
</evidence>
<organism evidence="9 10">
    <name type="scientific">Monosiga brevicollis</name>
    <name type="common">Choanoflagellate</name>
    <dbReference type="NCBI Taxonomy" id="81824"/>
    <lineage>
        <taxon>Eukaryota</taxon>
        <taxon>Choanoflagellata</taxon>
        <taxon>Craspedida</taxon>
        <taxon>Salpingoecidae</taxon>
        <taxon>Monosiga</taxon>
    </lineage>
</organism>
<dbReference type="InterPro" id="IPR046349">
    <property type="entry name" value="C1-like_sf"/>
</dbReference>
<dbReference type="Proteomes" id="UP000001357">
    <property type="component" value="Unassembled WGS sequence"/>
</dbReference>
<feature type="domain" description="Phorbol-ester/DAG-type" evidence="6">
    <location>
        <begin position="70"/>
        <end position="118"/>
    </location>
</feature>
<dbReference type="Gene3D" id="3.30.505.10">
    <property type="entry name" value="SH2 domain"/>
    <property type="match status" value="1"/>
</dbReference>
<dbReference type="InterPro" id="IPR036860">
    <property type="entry name" value="SH2_dom_sf"/>
</dbReference>
<dbReference type="CDD" id="cd00173">
    <property type="entry name" value="SH2"/>
    <property type="match status" value="1"/>
</dbReference>
<feature type="domain" description="Phosphatase tensin-type" evidence="7">
    <location>
        <begin position="141"/>
        <end position="301"/>
    </location>
</feature>
<dbReference type="PANTHER" id="PTHR45734">
    <property type="entry name" value="TENSIN"/>
    <property type="match status" value="1"/>
</dbReference>